<keyword evidence="2" id="KW-1133">Transmembrane helix</keyword>
<feature type="region of interest" description="Disordered" evidence="1">
    <location>
        <begin position="1"/>
        <end position="61"/>
    </location>
</feature>
<evidence type="ECO:0000313" key="3">
    <source>
        <dbReference type="EMBL" id="KII72788.1"/>
    </source>
</evidence>
<dbReference type="Proteomes" id="UP000031668">
    <property type="component" value="Unassembled WGS sequence"/>
</dbReference>
<accession>A0A0C2JTR4</accession>
<name>A0A0C2JTR4_THEKT</name>
<comment type="caution">
    <text evidence="3">The sequence shown here is derived from an EMBL/GenBank/DDBJ whole genome shotgun (WGS) entry which is preliminary data.</text>
</comment>
<feature type="region of interest" description="Disordered" evidence="1">
    <location>
        <begin position="171"/>
        <end position="200"/>
    </location>
</feature>
<feature type="compositionally biased region" description="Polar residues" evidence="1">
    <location>
        <begin position="49"/>
        <end position="61"/>
    </location>
</feature>
<keyword evidence="4" id="KW-1185">Reference proteome</keyword>
<protein>
    <submittedName>
        <fullName evidence="3">Uncharacterized protein</fullName>
    </submittedName>
</protein>
<evidence type="ECO:0000256" key="1">
    <source>
        <dbReference type="SAM" id="MobiDB-lite"/>
    </source>
</evidence>
<gene>
    <name evidence="3" type="ORF">RF11_11715</name>
</gene>
<keyword evidence="2" id="KW-0472">Membrane</keyword>
<feature type="compositionally biased region" description="Basic and acidic residues" evidence="1">
    <location>
        <begin position="188"/>
        <end position="200"/>
    </location>
</feature>
<feature type="transmembrane region" description="Helical" evidence="2">
    <location>
        <begin position="411"/>
        <end position="429"/>
    </location>
</feature>
<feature type="compositionally biased region" description="Basic and acidic residues" evidence="1">
    <location>
        <begin position="8"/>
        <end position="25"/>
    </location>
</feature>
<evidence type="ECO:0000313" key="4">
    <source>
        <dbReference type="Proteomes" id="UP000031668"/>
    </source>
</evidence>
<feature type="compositionally biased region" description="Polar residues" evidence="1">
    <location>
        <begin position="171"/>
        <end position="187"/>
    </location>
</feature>
<keyword evidence="2" id="KW-0812">Transmembrane</keyword>
<sequence>MDANNGSKVKETKPNANKILDDNKITQETSEYTLSEDETDGKIPDDQISESTGPELTVNDSENLKGGNLGVYQHSFNDTQRITYGYTDEKDKNDSKNGLLFNQYDFNVSDDENTDVFETGRQSESMPVNVIPEEDEDINTTSTQFNNISEYTSRGSDDTIPNTEFGYTTTVNSDYEYSENRAANNSSDETREPNEYPSDHSKLYEETSLNETADFTSDSVISPDTIRDVNELPELKSTASNTSVVLNSDASNSSESDKLDESNMPLDLLLRELEEEFSSENKELETAREIYNKSEDSNTSIKNVKRSQIPHWPESAGPRPSLITHISRMETNNQSINDAIDIMVNPERKLNAVKEERDVVNEISNTTQIPLSNTQRNTTILKPPRTERKSSKVVGKTADPEIASNSDKYSWNFYTVLAVISGVAVLVIITRM</sequence>
<dbReference type="AlphaFoldDB" id="A0A0C2JTR4"/>
<proteinExistence type="predicted"/>
<dbReference type="EMBL" id="JWZT01001101">
    <property type="protein sequence ID" value="KII72788.1"/>
    <property type="molecule type" value="Genomic_DNA"/>
</dbReference>
<reference evidence="3 4" key="1">
    <citation type="journal article" date="2014" name="Genome Biol. Evol.">
        <title>The genome of the myxosporean Thelohanellus kitauei shows adaptations to nutrient acquisition within its fish host.</title>
        <authorList>
            <person name="Yang Y."/>
            <person name="Xiong J."/>
            <person name="Zhou Z."/>
            <person name="Huo F."/>
            <person name="Miao W."/>
            <person name="Ran C."/>
            <person name="Liu Y."/>
            <person name="Zhang J."/>
            <person name="Feng J."/>
            <person name="Wang M."/>
            <person name="Wang M."/>
            <person name="Wang L."/>
            <person name="Yao B."/>
        </authorList>
    </citation>
    <scope>NUCLEOTIDE SEQUENCE [LARGE SCALE GENOMIC DNA]</scope>
    <source>
        <strain evidence="3">Wuqing</strain>
    </source>
</reference>
<organism evidence="3 4">
    <name type="scientific">Thelohanellus kitauei</name>
    <name type="common">Myxosporean</name>
    <dbReference type="NCBI Taxonomy" id="669202"/>
    <lineage>
        <taxon>Eukaryota</taxon>
        <taxon>Metazoa</taxon>
        <taxon>Cnidaria</taxon>
        <taxon>Myxozoa</taxon>
        <taxon>Myxosporea</taxon>
        <taxon>Bivalvulida</taxon>
        <taxon>Platysporina</taxon>
        <taxon>Myxobolidae</taxon>
        <taxon>Thelohanellus</taxon>
    </lineage>
</organism>
<evidence type="ECO:0000256" key="2">
    <source>
        <dbReference type="SAM" id="Phobius"/>
    </source>
</evidence>